<dbReference type="GeneID" id="82876865"/>
<evidence type="ECO:0000313" key="13">
    <source>
        <dbReference type="Proteomes" id="UP000019226"/>
    </source>
</evidence>
<comment type="similarity">
    <text evidence="1 7">Belongs to the peptidase S11 family.</text>
</comment>
<evidence type="ECO:0000256" key="7">
    <source>
        <dbReference type="RuleBase" id="RU004016"/>
    </source>
</evidence>
<dbReference type="Proteomes" id="UP000019226">
    <property type="component" value="Chromosome"/>
</dbReference>
<keyword evidence="2 10" id="KW-0732">Signal</keyword>
<evidence type="ECO:0000313" key="12">
    <source>
        <dbReference type="EMBL" id="AHI19261.1"/>
    </source>
</evidence>
<keyword evidence="9" id="KW-0472">Membrane</keyword>
<protein>
    <submittedName>
        <fullName evidence="12">D-alanyl-D-alanine carboxypeptidase</fullName>
    </submittedName>
</protein>
<feature type="transmembrane region" description="Helical" evidence="9">
    <location>
        <begin position="461"/>
        <end position="484"/>
    </location>
</feature>
<feature type="region of interest" description="Disordered" evidence="8">
    <location>
        <begin position="426"/>
        <end position="452"/>
    </location>
</feature>
<evidence type="ECO:0000256" key="6">
    <source>
        <dbReference type="ARBA" id="ARBA00023316"/>
    </source>
</evidence>
<keyword evidence="5" id="KW-0573">Peptidoglycan synthesis</keyword>
<evidence type="ECO:0000256" key="2">
    <source>
        <dbReference type="ARBA" id="ARBA00022729"/>
    </source>
</evidence>
<dbReference type="EMBL" id="CP004350">
    <property type="protein sequence ID" value="AHI19261.1"/>
    <property type="molecule type" value="Genomic_DNA"/>
</dbReference>
<dbReference type="Pfam" id="PF00768">
    <property type="entry name" value="Peptidase_S11"/>
    <property type="match status" value="1"/>
</dbReference>
<gene>
    <name evidence="12" type="ORF">CCASEI_03405</name>
</gene>
<organism evidence="12 13">
    <name type="scientific">Corynebacterium casei LMG S-19264</name>
    <dbReference type="NCBI Taxonomy" id="1285583"/>
    <lineage>
        <taxon>Bacteria</taxon>
        <taxon>Bacillati</taxon>
        <taxon>Actinomycetota</taxon>
        <taxon>Actinomycetes</taxon>
        <taxon>Mycobacteriales</taxon>
        <taxon>Corynebacteriaceae</taxon>
        <taxon>Corynebacterium</taxon>
    </lineage>
</organism>
<dbReference type="PANTHER" id="PTHR21581:SF33">
    <property type="entry name" value="D-ALANYL-D-ALANINE CARBOXYPEPTIDASE DACB"/>
    <property type="match status" value="1"/>
</dbReference>
<feature type="compositionally biased region" description="Acidic residues" evidence="8">
    <location>
        <begin position="80"/>
        <end position="97"/>
    </location>
</feature>
<dbReference type="PRINTS" id="PR00725">
    <property type="entry name" value="DADACBPTASE1"/>
</dbReference>
<feature type="chain" id="PRO_5045549586" evidence="10">
    <location>
        <begin position="49"/>
        <end position="496"/>
    </location>
</feature>
<keyword evidence="9" id="KW-1133">Transmembrane helix</keyword>
<feature type="compositionally biased region" description="Low complexity" evidence="8">
    <location>
        <begin position="434"/>
        <end position="452"/>
    </location>
</feature>
<evidence type="ECO:0000256" key="3">
    <source>
        <dbReference type="ARBA" id="ARBA00022801"/>
    </source>
</evidence>
<dbReference type="SUPFAM" id="SSF56601">
    <property type="entry name" value="beta-lactamase/transpeptidase-like"/>
    <property type="match status" value="1"/>
</dbReference>
<dbReference type="Gene3D" id="3.40.710.10">
    <property type="entry name" value="DD-peptidase/beta-lactamase superfamily"/>
    <property type="match status" value="1"/>
</dbReference>
<dbReference type="InterPro" id="IPR018044">
    <property type="entry name" value="Peptidase_S11"/>
</dbReference>
<evidence type="ECO:0000256" key="5">
    <source>
        <dbReference type="ARBA" id="ARBA00022984"/>
    </source>
</evidence>
<keyword evidence="3" id="KW-0378">Hydrolase</keyword>
<evidence type="ECO:0000256" key="1">
    <source>
        <dbReference type="ARBA" id="ARBA00007164"/>
    </source>
</evidence>
<feature type="region of interest" description="Disordered" evidence="8">
    <location>
        <begin position="75"/>
        <end position="139"/>
    </location>
</feature>
<name>A0ABN4CAC3_9CORY</name>
<dbReference type="InterPro" id="IPR006311">
    <property type="entry name" value="TAT_signal"/>
</dbReference>
<keyword evidence="9" id="KW-0812">Transmembrane</keyword>
<feature type="signal peptide" evidence="10">
    <location>
        <begin position="1"/>
        <end position="48"/>
    </location>
</feature>
<dbReference type="InterPro" id="IPR012338">
    <property type="entry name" value="Beta-lactam/transpept-like"/>
</dbReference>
<evidence type="ECO:0000256" key="8">
    <source>
        <dbReference type="SAM" id="MobiDB-lite"/>
    </source>
</evidence>
<reference evidence="13" key="1">
    <citation type="submission" date="2013-02" db="EMBL/GenBank/DDBJ databases">
        <title>The complete genome sequence of Corynebacterium casei LMG S-19264 (=DSM 44701).</title>
        <authorList>
            <person name="Ruckert C."/>
            <person name="Albersmeier A."/>
            <person name="Kalinowski J."/>
        </authorList>
    </citation>
    <scope>NUCLEOTIDE SEQUENCE [LARGE SCALE GENOMIC DNA]</scope>
    <source>
        <strain evidence="13">LMG S-19264</strain>
    </source>
</reference>
<dbReference type="GO" id="GO:0004180">
    <property type="term" value="F:carboxypeptidase activity"/>
    <property type="evidence" value="ECO:0007669"/>
    <property type="project" value="UniProtKB-KW"/>
</dbReference>
<dbReference type="PANTHER" id="PTHR21581">
    <property type="entry name" value="D-ALANYL-D-ALANINE CARBOXYPEPTIDASE"/>
    <property type="match status" value="1"/>
</dbReference>
<evidence type="ECO:0000259" key="11">
    <source>
        <dbReference type="Pfam" id="PF00768"/>
    </source>
</evidence>
<keyword evidence="12" id="KW-0645">Protease</keyword>
<evidence type="ECO:0000256" key="9">
    <source>
        <dbReference type="SAM" id="Phobius"/>
    </source>
</evidence>
<keyword evidence="4" id="KW-0133">Cell shape</keyword>
<keyword evidence="13" id="KW-1185">Reference proteome</keyword>
<accession>A0ABN4CAC3</accession>
<sequence length="496" mass="51800">MNAISNYTSALNQRAQLIQARRRRFLTAVVASSLAAATLSMSVPVVSAQDVEPTELDGMAAQGAVAEQGLSEVFDGLLNDSDDPTGPEDAEEADEAAESSTRAAAPNTDSCPRALLPPEPVTTSEVVAPGQESPVPLPEVQNTDCGVHAPEGFEVDDDVRAASWIISDLDTGEVVAAKDPHGRYRPASILKVLIALVAIDELDLKKTVTGTDEDAAIDGSAVGIGPGGRYTIEQLLQGLVMASGNDAAHALAQQLGGDEETLKKINQLALNLGARSTFAASYSGLDAPGMSTSAADMALLYTAAFENPTFTRLVGTENVEFPGYGDLEGYELWNDNGLFMNDPDGIGGKTGYTDDAHHTFVGALDRDGRRLMAVILDTTVDHGPRAWQQAQLLLNEAYDVPAGEGVTTLDDIKLVGMDASDADAEISADEAARAADNAPEAADAQAATDAAAAESHNQPGWISWLIVAGVAALVIAVISSLLLLRRPNGRGRHAAH</sequence>
<dbReference type="PROSITE" id="PS51318">
    <property type="entry name" value="TAT"/>
    <property type="match status" value="1"/>
</dbReference>
<proteinExistence type="inferred from homology"/>
<feature type="domain" description="Peptidase S11 D-alanyl-D-alanine carboxypeptidase A N-terminal" evidence="11">
    <location>
        <begin position="157"/>
        <end position="378"/>
    </location>
</feature>
<evidence type="ECO:0000256" key="10">
    <source>
        <dbReference type="SAM" id="SignalP"/>
    </source>
</evidence>
<dbReference type="InterPro" id="IPR001967">
    <property type="entry name" value="Peptidase_S11_N"/>
</dbReference>
<keyword evidence="6" id="KW-0961">Cell wall biogenesis/degradation</keyword>
<evidence type="ECO:0000256" key="4">
    <source>
        <dbReference type="ARBA" id="ARBA00022960"/>
    </source>
</evidence>
<dbReference type="RefSeq" id="WP_006821438.1">
    <property type="nucleotide sequence ID" value="NZ_CP004350.1"/>
</dbReference>
<keyword evidence="12" id="KW-0121">Carboxypeptidase</keyword>